<dbReference type="EMBL" id="UXAW01000067">
    <property type="protein sequence ID" value="VDC28248.1"/>
    <property type="molecule type" value="Genomic_DNA"/>
</dbReference>
<proteinExistence type="predicted"/>
<accession>A0A3P5XI95</accession>
<evidence type="ECO:0000256" key="1">
    <source>
        <dbReference type="SAM" id="Phobius"/>
    </source>
</evidence>
<evidence type="ECO:0000313" key="3">
    <source>
        <dbReference type="Proteomes" id="UP000277498"/>
    </source>
</evidence>
<feature type="transmembrane region" description="Helical" evidence="1">
    <location>
        <begin position="48"/>
        <end position="69"/>
    </location>
</feature>
<dbReference type="Proteomes" id="UP000277498">
    <property type="component" value="Unassembled WGS sequence"/>
</dbReference>
<evidence type="ECO:0000313" key="2">
    <source>
        <dbReference type="EMBL" id="VDC28248.1"/>
    </source>
</evidence>
<name>A0A3P5XI95_9RHOB</name>
<protein>
    <submittedName>
        <fullName evidence="2">Uncharacterized protein</fullName>
    </submittedName>
</protein>
<gene>
    <name evidence="2" type="ORF">XINFAN_02023</name>
</gene>
<sequence length="86" mass="8910">MAQKPRKTLIIEVYKAATALVFALLFAGSAAAGVLGWGLDMLSPTVALALAIGGPVASIGVFGPIFVMFDNNDLLHAIAENQITKP</sequence>
<keyword evidence="1" id="KW-0472">Membrane</keyword>
<keyword evidence="3" id="KW-1185">Reference proteome</keyword>
<keyword evidence="1" id="KW-0812">Transmembrane</keyword>
<organism evidence="2 3">
    <name type="scientific">Pseudogemmobacter humi</name>
    <dbReference type="NCBI Taxonomy" id="2483812"/>
    <lineage>
        <taxon>Bacteria</taxon>
        <taxon>Pseudomonadati</taxon>
        <taxon>Pseudomonadota</taxon>
        <taxon>Alphaproteobacteria</taxon>
        <taxon>Rhodobacterales</taxon>
        <taxon>Paracoccaceae</taxon>
        <taxon>Pseudogemmobacter</taxon>
    </lineage>
</organism>
<dbReference type="RefSeq" id="WP_124086561.1">
    <property type="nucleotide sequence ID" value="NZ_UXAW01000067.1"/>
</dbReference>
<dbReference type="AlphaFoldDB" id="A0A3P5XI95"/>
<reference evidence="2 3" key="1">
    <citation type="submission" date="2018-11" db="EMBL/GenBank/DDBJ databases">
        <authorList>
            <person name="Criscuolo A."/>
        </authorList>
    </citation>
    <scope>NUCLEOTIDE SEQUENCE [LARGE SCALE GENOMIC DNA]</scope>
    <source>
        <strain evidence="2">ACIP111625</strain>
    </source>
</reference>
<keyword evidence="1" id="KW-1133">Transmembrane helix</keyword>